<accession>A0AAT9I022</accession>
<evidence type="ECO:0000313" key="2">
    <source>
        <dbReference type="EMBL" id="BFO23011.1"/>
    </source>
</evidence>
<name>A0AAT9I022_9ACTN</name>
<dbReference type="AlphaFoldDB" id="A0AAT9I022"/>
<organism evidence="2">
    <name type="scientific">Streptomyces haneummycinicus</name>
    <dbReference type="NCBI Taxonomy" id="3074435"/>
    <lineage>
        <taxon>Bacteria</taxon>
        <taxon>Bacillati</taxon>
        <taxon>Actinomycetota</taxon>
        <taxon>Actinomycetes</taxon>
        <taxon>Kitasatosporales</taxon>
        <taxon>Streptomycetaceae</taxon>
        <taxon>Streptomyces</taxon>
    </lineage>
</organism>
<geneLocation type="plasmid" evidence="2">
    <name>pKM77-8_1</name>
</geneLocation>
<protein>
    <submittedName>
        <fullName evidence="2">Uncharacterized protein</fullName>
    </submittedName>
</protein>
<dbReference type="EMBL" id="AP035769">
    <property type="protein sequence ID" value="BFO23011.1"/>
    <property type="molecule type" value="Genomic_DNA"/>
</dbReference>
<sequence>MTTTQFRWHGLHVPFVAPWGEEETLPSKLIKRVGPDGEQGIGYADEVSGADRRDGTLWVRWPLLREGASPAWRTSTLCASDRPCPTCSAWSVRPPRSTTTSSAGGAESTSSSGARSEGARSATVM</sequence>
<keyword evidence="2" id="KW-0614">Plasmid</keyword>
<feature type="compositionally biased region" description="Low complexity" evidence="1">
    <location>
        <begin position="96"/>
        <end position="125"/>
    </location>
</feature>
<proteinExistence type="predicted"/>
<feature type="region of interest" description="Disordered" evidence="1">
    <location>
        <begin position="81"/>
        <end position="125"/>
    </location>
</feature>
<evidence type="ECO:0000256" key="1">
    <source>
        <dbReference type="SAM" id="MobiDB-lite"/>
    </source>
</evidence>
<reference evidence="2" key="1">
    <citation type="submission" date="2024-06" db="EMBL/GenBank/DDBJ databases">
        <authorList>
            <consortium name="consrtm"/>
            <person name="Uemura M."/>
            <person name="Terahara T."/>
        </authorList>
    </citation>
    <scope>NUCLEOTIDE SEQUENCE</scope>
    <source>
        <strain evidence="2">KM77-8</strain>
        <plasmid evidence="2">pKM77-8_1</plasmid>
    </source>
</reference>
<gene>
    <name evidence="2" type="ORF">SHKM778_93990</name>
</gene>
<reference evidence="2" key="2">
    <citation type="submission" date="2024-07" db="EMBL/GenBank/DDBJ databases">
        <title>Streptomyces haneummycinica sp. nov., a new antibiotic-producing actinobacterium isolated from marine sediment.</title>
        <authorList>
            <person name="Uemura M."/>
            <person name="Hamada M."/>
            <person name="Hirano S."/>
            <person name="Kobayashi K."/>
            <person name="Ohshiro T."/>
            <person name="Kobayashi T."/>
            <person name="Terahara T."/>
        </authorList>
    </citation>
    <scope>NUCLEOTIDE SEQUENCE</scope>
    <source>
        <strain evidence="2">KM77-8</strain>
        <plasmid evidence="2">pKM77-8_1</plasmid>
    </source>
</reference>